<feature type="chain" id="PRO_5020333467" evidence="1">
    <location>
        <begin position="20"/>
        <end position="49"/>
    </location>
</feature>
<dbReference type="EMBL" id="CM016560">
    <property type="protein sequence ID" value="TKV94731.1"/>
    <property type="molecule type" value="Genomic_DNA"/>
</dbReference>
<name>A0A4U6T172_SETVI</name>
<organism evidence="2 3">
    <name type="scientific">Setaria viridis</name>
    <name type="common">Green bristlegrass</name>
    <name type="synonym">Setaria italica subsp. viridis</name>
    <dbReference type="NCBI Taxonomy" id="4556"/>
    <lineage>
        <taxon>Eukaryota</taxon>
        <taxon>Viridiplantae</taxon>
        <taxon>Streptophyta</taxon>
        <taxon>Embryophyta</taxon>
        <taxon>Tracheophyta</taxon>
        <taxon>Spermatophyta</taxon>
        <taxon>Magnoliopsida</taxon>
        <taxon>Liliopsida</taxon>
        <taxon>Poales</taxon>
        <taxon>Poaceae</taxon>
        <taxon>PACMAD clade</taxon>
        <taxon>Panicoideae</taxon>
        <taxon>Panicodae</taxon>
        <taxon>Paniceae</taxon>
        <taxon>Cenchrinae</taxon>
        <taxon>Setaria</taxon>
    </lineage>
</organism>
<sequence>MGPVFFFRIIIHGTRLAAAVPSPDPASATVACNFNAWEWYDEVKSQTPS</sequence>
<dbReference type="Proteomes" id="UP000298652">
    <property type="component" value="Chromosome 9"/>
</dbReference>
<keyword evidence="1" id="KW-0732">Signal</keyword>
<feature type="signal peptide" evidence="1">
    <location>
        <begin position="1"/>
        <end position="19"/>
    </location>
</feature>
<dbReference type="AlphaFoldDB" id="A0A4U6T172"/>
<reference evidence="2" key="1">
    <citation type="submission" date="2019-03" db="EMBL/GenBank/DDBJ databases">
        <title>WGS assembly of Setaria viridis.</title>
        <authorList>
            <person name="Huang P."/>
            <person name="Jenkins J."/>
            <person name="Grimwood J."/>
            <person name="Barry K."/>
            <person name="Healey A."/>
            <person name="Mamidi S."/>
            <person name="Sreedasyam A."/>
            <person name="Shu S."/>
            <person name="Feldman M."/>
            <person name="Wu J."/>
            <person name="Yu Y."/>
            <person name="Chen C."/>
            <person name="Johnson J."/>
            <person name="Rokhsar D."/>
            <person name="Baxter I."/>
            <person name="Schmutz J."/>
            <person name="Brutnell T."/>
            <person name="Kellogg E."/>
        </authorList>
    </citation>
    <scope>NUCLEOTIDE SEQUENCE [LARGE SCALE GENOMIC DNA]</scope>
</reference>
<proteinExistence type="predicted"/>
<dbReference type="Gramene" id="TKV94731">
    <property type="protein sequence ID" value="TKV94731"/>
    <property type="gene ID" value="SEVIR_9G314950v2"/>
</dbReference>
<evidence type="ECO:0000256" key="1">
    <source>
        <dbReference type="SAM" id="SignalP"/>
    </source>
</evidence>
<evidence type="ECO:0000313" key="3">
    <source>
        <dbReference type="Proteomes" id="UP000298652"/>
    </source>
</evidence>
<evidence type="ECO:0000313" key="2">
    <source>
        <dbReference type="EMBL" id="TKV94731.1"/>
    </source>
</evidence>
<gene>
    <name evidence="2" type="ORF">SEVIR_9G314950v2</name>
</gene>
<keyword evidence="3" id="KW-1185">Reference proteome</keyword>
<accession>A0A4U6T172</accession>
<protein>
    <submittedName>
        <fullName evidence="2">Uncharacterized protein</fullName>
    </submittedName>
</protein>